<keyword evidence="2" id="KW-1185">Reference proteome</keyword>
<dbReference type="Proteomes" id="UP000281406">
    <property type="component" value="Unassembled WGS sequence"/>
</dbReference>
<evidence type="ECO:0000313" key="1">
    <source>
        <dbReference type="EMBL" id="ROL46159.1"/>
    </source>
</evidence>
<sequence length="69" mass="7488">MMPQTDLSQYASALQHTRIMVVLEASVSSVGTEIIWTNVSGKKTGEVLKILEDTVTCSNRSCGRSNSVK</sequence>
<proteinExistence type="predicted"/>
<organism evidence="1 2">
    <name type="scientific">Anabarilius grahami</name>
    <name type="common">Kanglang fish</name>
    <name type="synonym">Barilius grahami</name>
    <dbReference type="NCBI Taxonomy" id="495550"/>
    <lineage>
        <taxon>Eukaryota</taxon>
        <taxon>Metazoa</taxon>
        <taxon>Chordata</taxon>
        <taxon>Craniata</taxon>
        <taxon>Vertebrata</taxon>
        <taxon>Euteleostomi</taxon>
        <taxon>Actinopterygii</taxon>
        <taxon>Neopterygii</taxon>
        <taxon>Teleostei</taxon>
        <taxon>Ostariophysi</taxon>
        <taxon>Cypriniformes</taxon>
        <taxon>Xenocyprididae</taxon>
        <taxon>Xenocypridinae</taxon>
        <taxon>Xenocypridinae incertae sedis</taxon>
        <taxon>Anabarilius</taxon>
    </lineage>
</organism>
<gene>
    <name evidence="1" type="ORF">DPX16_0547</name>
</gene>
<dbReference type="EMBL" id="RJVU01040543">
    <property type="protein sequence ID" value="ROL46159.1"/>
    <property type="molecule type" value="Genomic_DNA"/>
</dbReference>
<accession>A0A3N0YIV2</accession>
<comment type="caution">
    <text evidence="1">The sequence shown here is derived from an EMBL/GenBank/DDBJ whole genome shotgun (WGS) entry which is preliminary data.</text>
</comment>
<reference evidence="1 2" key="1">
    <citation type="submission" date="2018-10" db="EMBL/GenBank/DDBJ databases">
        <title>Genome assembly for a Yunnan-Guizhou Plateau 3E fish, Anabarilius grahami (Regan), and its evolutionary and genetic applications.</title>
        <authorList>
            <person name="Jiang W."/>
        </authorList>
    </citation>
    <scope>NUCLEOTIDE SEQUENCE [LARGE SCALE GENOMIC DNA]</scope>
    <source>
        <strain evidence="1">AG-KIZ</strain>
        <tissue evidence="1">Muscle</tissue>
    </source>
</reference>
<name>A0A3N0YIV2_ANAGA</name>
<dbReference type="AlphaFoldDB" id="A0A3N0YIV2"/>
<evidence type="ECO:0000313" key="2">
    <source>
        <dbReference type="Proteomes" id="UP000281406"/>
    </source>
</evidence>
<protein>
    <submittedName>
        <fullName evidence="1">Uncharacterized protein</fullName>
    </submittedName>
</protein>